<reference evidence="2 3" key="1">
    <citation type="submission" date="2023-02" db="EMBL/GenBank/DDBJ databases">
        <title>Dictyobacter halimunensis sp. nov., a new member of the class Ktedonobacteria from forest soil in a geothermal area.</title>
        <authorList>
            <person name="Rachmania M.K."/>
            <person name="Ningsih F."/>
            <person name="Sakai Y."/>
            <person name="Yabe S."/>
            <person name="Yokota A."/>
            <person name="Sjamsuridzal W."/>
        </authorList>
    </citation>
    <scope>NUCLEOTIDE SEQUENCE [LARGE SCALE GENOMIC DNA]</scope>
    <source>
        <strain evidence="2 3">S3.2.2.5</strain>
    </source>
</reference>
<comment type="caution">
    <text evidence="2">The sequence shown here is derived from an EMBL/GenBank/DDBJ whole genome shotgun (WGS) entry which is preliminary data.</text>
</comment>
<evidence type="ECO:0000313" key="2">
    <source>
        <dbReference type="EMBL" id="GLV57063.1"/>
    </source>
</evidence>
<sequence>MVRKPVPVRLDGRGRFIGGLLLGIGLFWLLWLFLFHPVSVPMISRWSMVDAATTPVPASLLQSEPLKAVGVTLSTPNDTPPISRLQALQLAAQAEPDAATSAKKIDAHYVLLTYPAVTNHQNHSSFTNLPTWLIWYQQVPQPSTNVALTTQPPQDLYLFINAQTGQPALAIWA</sequence>
<name>A0ABQ6FTI9_9CHLR</name>
<evidence type="ECO:0000313" key="3">
    <source>
        <dbReference type="Proteomes" id="UP001344906"/>
    </source>
</evidence>
<keyword evidence="1" id="KW-0472">Membrane</keyword>
<organism evidence="2 3">
    <name type="scientific">Dictyobacter halimunensis</name>
    <dbReference type="NCBI Taxonomy" id="3026934"/>
    <lineage>
        <taxon>Bacteria</taxon>
        <taxon>Bacillati</taxon>
        <taxon>Chloroflexota</taxon>
        <taxon>Ktedonobacteria</taxon>
        <taxon>Ktedonobacterales</taxon>
        <taxon>Dictyobacteraceae</taxon>
        <taxon>Dictyobacter</taxon>
    </lineage>
</organism>
<protein>
    <submittedName>
        <fullName evidence="2">Uncharacterized protein</fullName>
    </submittedName>
</protein>
<dbReference type="RefSeq" id="WP_338252900.1">
    <property type="nucleotide sequence ID" value="NZ_BSRI01000002.1"/>
</dbReference>
<evidence type="ECO:0000256" key="1">
    <source>
        <dbReference type="SAM" id="Phobius"/>
    </source>
</evidence>
<gene>
    <name evidence="2" type="ORF">KDH_39010</name>
</gene>
<keyword evidence="1" id="KW-1133">Transmembrane helix</keyword>
<keyword evidence="1" id="KW-0812">Transmembrane</keyword>
<feature type="transmembrane region" description="Helical" evidence="1">
    <location>
        <begin position="16"/>
        <end position="35"/>
    </location>
</feature>
<accession>A0ABQ6FTI9</accession>
<dbReference type="Proteomes" id="UP001344906">
    <property type="component" value="Unassembled WGS sequence"/>
</dbReference>
<keyword evidence="3" id="KW-1185">Reference proteome</keyword>
<proteinExistence type="predicted"/>
<dbReference type="EMBL" id="BSRI01000002">
    <property type="protein sequence ID" value="GLV57063.1"/>
    <property type="molecule type" value="Genomic_DNA"/>
</dbReference>